<dbReference type="RefSeq" id="WP_105998587.1">
    <property type="nucleotide sequence ID" value="NZ_CM009578.1"/>
</dbReference>
<keyword evidence="1" id="KW-0732">Signal</keyword>
<evidence type="ECO:0000256" key="1">
    <source>
        <dbReference type="SAM" id="SignalP"/>
    </source>
</evidence>
<protein>
    <submittedName>
        <fullName evidence="2">Uncharacterized protein</fullName>
    </submittedName>
</protein>
<keyword evidence="3" id="KW-1185">Reference proteome</keyword>
<feature type="signal peptide" evidence="1">
    <location>
        <begin position="1"/>
        <end position="19"/>
    </location>
</feature>
<dbReference type="EMBL" id="PHFW01000002">
    <property type="protein sequence ID" value="PQM28333.1"/>
    <property type="molecule type" value="Genomic_DNA"/>
</dbReference>
<comment type="caution">
    <text evidence="2">The sequence shown here is derived from an EMBL/GenBank/DDBJ whole genome shotgun (WGS) entry which is preliminary data.</text>
</comment>
<dbReference type="AlphaFoldDB" id="A0A2S8B7P1"/>
<evidence type="ECO:0000313" key="3">
    <source>
        <dbReference type="Proteomes" id="UP000238954"/>
    </source>
</evidence>
<dbReference type="Proteomes" id="UP000238954">
    <property type="component" value="Chromosome"/>
</dbReference>
<name>A0A2S8B7P1_9SPHN</name>
<organism evidence="2 3">
    <name type="scientific">Sphingopyxis lindanitolerans</name>
    <dbReference type="NCBI Taxonomy" id="2054227"/>
    <lineage>
        <taxon>Bacteria</taxon>
        <taxon>Pseudomonadati</taxon>
        <taxon>Pseudomonadota</taxon>
        <taxon>Alphaproteobacteria</taxon>
        <taxon>Sphingomonadales</taxon>
        <taxon>Sphingomonadaceae</taxon>
        <taxon>Sphingopyxis</taxon>
    </lineage>
</organism>
<sequence length="60" mass="5941">MKILILAAGAALLSMTASAAPSPAADAMVVSDIAWAVTPPADGAPHLRASAIARRAATCR</sequence>
<reference evidence="3" key="1">
    <citation type="submission" date="2017-11" db="EMBL/GenBank/DDBJ databases">
        <title>The complete genome sequence of Sphingopyxis pomeranensis sp. nov. strain WS5A3p.</title>
        <authorList>
            <person name="Kaminski M.A."/>
        </authorList>
    </citation>
    <scope>NUCLEOTIDE SEQUENCE [LARGE SCALE GENOMIC DNA]</scope>
    <source>
        <strain evidence="3">WS5A3p</strain>
    </source>
</reference>
<feature type="chain" id="PRO_5015505994" evidence="1">
    <location>
        <begin position="20"/>
        <end position="60"/>
    </location>
</feature>
<evidence type="ECO:0000313" key="2">
    <source>
        <dbReference type="EMBL" id="PQM28333.1"/>
    </source>
</evidence>
<proteinExistence type="predicted"/>
<gene>
    <name evidence="2" type="ORF">CVO77_07515</name>
</gene>
<accession>A0A2S8B7P1</accession>